<sequence length="276" mass="30552">MGVQVQAVQAGDCRRVYAAIAAVKANYCLLVMASLPIQGLLNPSAALASQIPTIWQVSQLHWHVKCLLYCRMVSVTNSMITCRTVCQRDWQVKYLLYVRSIRVTSMSNSCCMCMMCQSQCHVKYLLYGRSVRVTSISNTRCTLPYGNSVRIPGMSNTGHMTGLSMSLSIQQLTYARSVSVTGRLNTCGTVGRSATVSGMSNTYSLVGLLASLAARISSKYSSYGMSVSLECQIPAIRYCTMSIKSPLYINVRLDLAFDSVRYRQLKYEAGILKNWN</sequence>
<name>A0A3N4KDQ8_9PEZI</name>
<evidence type="ECO:0000313" key="1">
    <source>
        <dbReference type="EMBL" id="RPB07618.1"/>
    </source>
</evidence>
<dbReference type="EMBL" id="ML119178">
    <property type="protein sequence ID" value="RPB07618.1"/>
    <property type="molecule type" value="Genomic_DNA"/>
</dbReference>
<proteinExistence type="predicted"/>
<evidence type="ECO:0000313" key="2">
    <source>
        <dbReference type="Proteomes" id="UP000277580"/>
    </source>
</evidence>
<reference evidence="1 2" key="1">
    <citation type="journal article" date="2018" name="Nat. Ecol. Evol.">
        <title>Pezizomycetes genomes reveal the molecular basis of ectomycorrhizal truffle lifestyle.</title>
        <authorList>
            <person name="Murat C."/>
            <person name="Payen T."/>
            <person name="Noel B."/>
            <person name="Kuo A."/>
            <person name="Morin E."/>
            <person name="Chen J."/>
            <person name="Kohler A."/>
            <person name="Krizsan K."/>
            <person name="Balestrini R."/>
            <person name="Da Silva C."/>
            <person name="Montanini B."/>
            <person name="Hainaut M."/>
            <person name="Levati E."/>
            <person name="Barry K.W."/>
            <person name="Belfiori B."/>
            <person name="Cichocki N."/>
            <person name="Clum A."/>
            <person name="Dockter R.B."/>
            <person name="Fauchery L."/>
            <person name="Guy J."/>
            <person name="Iotti M."/>
            <person name="Le Tacon F."/>
            <person name="Lindquist E.A."/>
            <person name="Lipzen A."/>
            <person name="Malagnac F."/>
            <person name="Mello A."/>
            <person name="Molinier V."/>
            <person name="Miyauchi S."/>
            <person name="Poulain J."/>
            <person name="Riccioni C."/>
            <person name="Rubini A."/>
            <person name="Sitrit Y."/>
            <person name="Splivallo R."/>
            <person name="Traeger S."/>
            <person name="Wang M."/>
            <person name="Zifcakova L."/>
            <person name="Wipf D."/>
            <person name="Zambonelli A."/>
            <person name="Paolocci F."/>
            <person name="Nowrousian M."/>
            <person name="Ottonello S."/>
            <person name="Baldrian P."/>
            <person name="Spatafora J.W."/>
            <person name="Henrissat B."/>
            <person name="Nagy L.G."/>
            <person name="Aury J.M."/>
            <person name="Wincker P."/>
            <person name="Grigoriev I.V."/>
            <person name="Bonfante P."/>
            <person name="Martin F.M."/>
        </authorList>
    </citation>
    <scope>NUCLEOTIDE SEQUENCE [LARGE SCALE GENOMIC DNA]</scope>
    <source>
        <strain evidence="1 2">CCBAS932</strain>
    </source>
</reference>
<protein>
    <submittedName>
        <fullName evidence="1">Uncharacterized protein</fullName>
    </submittedName>
</protein>
<dbReference type="InParanoid" id="A0A3N4KDQ8"/>
<dbReference type="AlphaFoldDB" id="A0A3N4KDQ8"/>
<gene>
    <name evidence="1" type="ORF">P167DRAFT_549590</name>
</gene>
<accession>A0A3N4KDQ8</accession>
<dbReference type="Proteomes" id="UP000277580">
    <property type="component" value="Unassembled WGS sequence"/>
</dbReference>
<keyword evidence="2" id="KW-1185">Reference proteome</keyword>
<organism evidence="1 2">
    <name type="scientific">Morchella conica CCBAS932</name>
    <dbReference type="NCBI Taxonomy" id="1392247"/>
    <lineage>
        <taxon>Eukaryota</taxon>
        <taxon>Fungi</taxon>
        <taxon>Dikarya</taxon>
        <taxon>Ascomycota</taxon>
        <taxon>Pezizomycotina</taxon>
        <taxon>Pezizomycetes</taxon>
        <taxon>Pezizales</taxon>
        <taxon>Morchellaceae</taxon>
        <taxon>Morchella</taxon>
    </lineage>
</organism>